<dbReference type="Proteomes" id="UP001059041">
    <property type="component" value="Unassembled WGS sequence"/>
</dbReference>
<dbReference type="InterPro" id="IPR036179">
    <property type="entry name" value="Ig-like_dom_sf"/>
</dbReference>
<dbReference type="PANTHER" id="PTHR21063">
    <property type="entry name" value="LFA-3"/>
    <property type="match status" value="1"/>
</dbReference>
<dbReference type="Gene3D" id="2.60.40.10">
    <property type="entry name" value="Immunoglobulins"/>
    <property type="match status" value="1"/>
</dbReference>
<keyword evidence="4" id="KW-1185">Reference proteome</keyword>
<protein>
    <recommendedName>
        <fullName evidence="2">Immunoglobulin domain-containing protein</fullName>
    </recommendedName>
</protein>
<feature type="region of interest" description="Disordered" evidence="1">
    <location>
        <begin position="213"/>
        <end position="238"/>
    </location>
</feature>
<evidence type="ECO:0000256" key="1">
    <source>
        <dbReference type="SAM" id="MobiDB-lite"/>
    </source>
</evidence>
<dbReference type="PANTHER" id="PTHR21063:SF4">
    <property type="entry name" value="CD48 ANTIGEN-RELATED"/>
    <property type="match status" value="1"/>
</dbReference>
<feature type="domain" description="Immunoglobulin" evidence="2">
    <location>
        <begin position="1"/>
        <end position="101"/>
    </location>
</feature>
<feature type="compositionally biased region" description="Low complexity" evidence="1">
    <location>
        <begin position="213"/>
        <end position="226"/>
    </location>
</feature>
<dbReference type="InterPro" id="IPR013783">
    <property type="entry name" value="Ig-like_fold"/>
</dbReference>
<organism evidence="3 4">
    <name type="scientific">Triplophysa rosa</name>
    <name type="common">Cave loach</name>
    <dbReference type="NCBI Taxonomy" id="992332"/>
    <lineage>
        <taxon>Eukaryota</taxon>
        <taxon>Metazoa</taxon>
        <taxon>Chordata</taxon>
        <taxon>Craniata</taxon>
        <taxon>Vertebrata</taxon>
        <taxon>Euteleostomi</taxon>
        <taxon>Actinopterygii</taxon>
        <taxon>Neopterygii</taxon>
        <taxon>Teleostei</taxon>
        <taxon>Ostariophysi</taxon>
        <taxon>Cypriniformes</taxon>
        <taxon>Nemacheilidae</taxon>
        <taxon>Triplophysa</taxon>
    </lineage>
</organism>
<name>A0A9W7T4Q7_TRIRA</name>
<dbReference type="InterPro" id="IPR003599">
    <property type="entry name" value="Ig_sub"/>
</dbReference>
<dbReference type="EMBL" id="JAFHDT010000417">
    <property type="protein sequence ID" value="KAI7789607.1"/>
    <property type="molecule type" value="Genomic_DNA"/>
</dbReference>
<gene>
    <name evidence="3" type="ORF">IRJ41_007728</name>
</gene>
<accession>A0A9W7T4Q7</accession>
<evidence type="ECO:0000259" key="2">
    <source>
        <dbReference type="SMART" id="SM00409"/>
    </source>
</evidence>
<evidence type="ECO:0000313" key="3">
    <source>
        <dbReference type="EMBL" id="KAI7789607.1"/>
    </source>
</evidence>
<proteinExistence type="predicted"/>
<reference evidence="3" key="1">
    <citation type="submission" date="2021-02" db="EMBL/GenBank/DDBJ databases">
        <title>Comparative genomics reveals that relaxation of natural selection precedes convergent phenotypic evolution of cavefish.</title>
        <authorList>
            <person name="Peng Z."/>
        </authorList>
    </citation>
    <scope>NUCLEOTIDE SEQUENCE</scope>
    <source>
        <tissue evidence="3">Muscle</tissue>
    </source>
</reference>
<dbReference type="AlphaFoldDB" id="A0A9W7T4Q7"/>
<dbReference type="SMART" id="SM00409">
    <property type="entry name" value="IG"/>
    <property type="match status" value="1"/>
</dbReference>
<comment type="caution">
    <text evidence="3">The sequence shown here is derived from an EMBL/GenBank/DDBJ whole genome shotgun (WGS) entry which is preliminary data.</text>
</comment>
<evidence type="ECO:0000313" key="4">
    <source>
        <dbReference type="Proteomes" id="UP001059041"/>
    </source>
</evidence>
<feature type="region of interest" description="Disordered" evidence="1">
    <location>
        <begin position="354"/>
        <end position="399"/>
    </location>
</feature>
<feature type="compositionally biased region" description="Polar residues" evidence="1">
    <location>
        <begin position="385"/>
        <end position="399"/>
    </location>
</feature>
<feature type="region of interest" description="Disordered" evidence="1">
    <location>
        <begin position="276"/>
        <end position="311"/>
    </location>
</feature>
<dbReference type="SUPFAM" id="SSF48726">
    <property type="entry name" value="Immunoglobulin"/>
    <property type="match status" value="1"/>
</dbReference>
<sequence length="399" mass="43907">MVPVIAYEGESVTLNTESEIQRDSEIKWISEDKTILVTGKNGVVRETKCTDDERFRDRLKMNHQTGDLTITDTRQTDAGLYTLQINSDGKISNRIFCVYVRDKELLELCGSGAVKRGAARTGHNTEGLGLPPRWGAPHRRLRVLRLLIILDIGSPVTQRRVAEHRRVEGESGCDKRPEREKTFRKVFSNSLGSSHEGRIGFPAAADGVVVSSSMSRRGPGLLGSRRCTGSRRPEGGRVAAGEDIRDSSVCSLTVEPDSITKQPPLARWVHRESGLSQSYSPVQGSARGVSPGPQVWTSPDPGPARSPCSPESEVGEAAEFLHKRWVGLTLVELSPRIGLQEGHSMERGDSLVRSRMHTNGRPPNQIKKNSDTGDGTELNKRRSDLSVNLVNVNSDSQYR</sequence>